<reference evidence="5" key="1">
    <citation type="submission" date="2019-11" db="EMBL/GenBank/DDBJ databases">
        <title>Isolation and characterization of two novel species in the genus Thiomicrorhabdus.</title>
        <authorList>
            <person name="Mochizuki J."/>
            <person name="Kojima H."/>
            <person name="Fukui M."/>
        </authorList>
    </citation>
    <scope>NUCLEOTIDE SEQUENCE [LARGE SCALE GENOMIC DNA]</scope>
    <source>
        <strain evidence="5">AkT22</strain>
    </source>
</reference>
<evidence type="ECO:0000313" key="4">
    <source>
        <dbReference type="EMBL" id="BBP44200.1"/>
    </source>
</evidence>
<protein>
    <recommendedName>
        <fullName evidence="3">Gamma-butyrobetaine hydroxylase-like N-terminal domain-containing protein</fullName>
    </recommendedName>
</protein>
<dbReference type="KEGG" id="tzo:THMIRHAT_19460"/>
<dbReference type="Gene3D" id="3.30.2020.30">
    <property type="match status" value="1"/>
</dbReference>
<dbReference type="EMBL" id="AP021888">
    <property type="protein sequence ID" value="BBP44200.1"/>
    <property type="molecule type" value="Genomic_DNA"/>
</dbReference>
<dbReference type="RefSeq" id="WP_173291940.1">
    <property type="nucleotide sequence ID" value="NZ_AP021888.1"/>
</dbReference>
<dbReference type="InterPro" id="IPR038492">
    <property type="entry name" value="GBBH-like_N_sf"/>
</dbReference>
<name>A0A6F8PQC9_9GAMM</name>
<accession>A0A6F8PQC9</accession>
<keyword evidence="5" id="KW-1185">Reference proteome</keyword>
<evidence type="ECO:0000256" key="1">
    <source>
        <dbReference type="ARBA" id="ARBA00022723"/>
    </source>
</evidence>
<proteinExistence type="predicted"/>
<dbReference type="Pfam" id="PF06155">
    <property type="entry name" value="GBBH-like_N"/>
    <property type="match status" value="1"/>
</dbReference>
<evidence type="ECO:0000313" key="5">
    <source>
        <dbReference type="Proteomes" id="UP000501466"/>
    </source>
</evidence>
<dbReference type="GO" id="GO:0046872">
    <property type="term" value="F:metal ion binding"/>
    <property type="evidence" value="ECO:0007669"/>
    <property type="project" value="UniProtKB-KW"/>
</dbReference>
<feature type="domain" description="Gamma-butyrobetaine hydroxylase-like N-terminal" evidence="3">
    <location>
        <begin position="10"/>
        <end position="94"/>
    </location>
</feature>
<dbReference type="AlphaFoldDB" id="A0A6F8PQC9"/>
<dbReference type="PANTHER" id="PTHR35303">
    <property type="entry name" value="OS02G0197800 PROTEIN"/>
    <property type="match status" value="1"/>
</dbReference>
<dbReference type="InterPro" id="IPR010376">
    <property type="entry name" value="GBBH-like_N"/>
</dbReference>
<keyword evidence="2" id="KW-0408">Iron</keyword>
<evidence type="ECO:0000256" key="2">
    <source>
        <dbReference type="ARBA" id="ARBA00023004"/>
    </source>
</evidence>
<sequence>MMKTPQPTDIKLHQKSRLLEVSFTTGETFKLPCEYLRVYSQSAEVTGHTPDQAVLQVGKQAVNIVDITPVGNYAVKLHFDDGHDTGLYTWERLYDLGQHQTEYWQDYLKQLKAAGHSHPDMPRPNLTDLI</sequence>
<keyword evidence="1" id="KW-0479">Metal-binding</keyword>
<evidence type="ECO:0000259" key="3">
    <source>
        <dbReference type="Pfam" id="PF06155"/>
    </source>
</evidence>
<organism evidence="4 5">
    <name type="scientific">Thiosulfativibrio zosterae</name>
    <dbReference type="NCBI Taxonomy" id="2675053"/>
    <lineage>
        <taxon>Bacteria</taxon>
        <taxon>Pseudomonadati</taxon>
        <taxon>Pseudomonadota</taxon>
        <taxon>Gammaproteobacteria</taxon>
        <taxon>Thiotrichales</taxon>
        <taxon>Piscirickettsiaceae</taxon>
        <taxon>Thiosulfativibrio</taxon>
    </lineage>
</organism>
<dbReference type="PANTHER" id="PTHR35303:SF5">
    <property type="entry name" value="OS02G0197800 PROTEIN"/>
    <property type="match status" value="1"/>
</dbReference>
<dbReference type="Proteomes" id="UP000501466">
    <property type="component" value="Chromosome"/>
</dbReference>
<gene>
    <name evidence="4" type="ORF">THMIRHAT_19460</name>
</gene>